<sequence>ALSNHSIRNKTLPLSQKLFRQYVEAKGKEEDPLDAFFLSMSKSVKKMPIRIQAELKRAILGLVTDAEVKLASEESIDTPSSMINRYGTQQQQIYSLPSTSTYIPPTTYCPPPTSTTPPNHTNYGTISNTTASPAPPS</sequence>
<dbReference type="AlphaFoldDB" id="A0A1E1WI31"/>
<feature type="region of interest" description="Disordered" evidence="2">
    <location>
        <begin position="104"/>
        <end position="137"/>
    </location>
</feature>
<proteinExistence type="predicted"/>
<evidence type="ECO:0000259" key="3">
    <source>
        <dbReference type="PROSITE" id="PS51031"/>
    </source>
</evidence>
<dbReference type="GO" id="GO:0005634">
    <property type="term" value="C:nucleus"/>
    <property type="evidence" value="ECO:0007669"/>
    <property type="project" value="UniProtKB-SubCell"/>
</dbReference>
<name>A0A1E1WI31_PECGO</name>
<protein>
    <recommendedName>
        <fullName evidence="3">BESS domain-containing protein</fullName>
    </recommendedName>
</protein>
<evidence type="ECO:0000256" key="2">
    <source>
        <dbReference type="SAM" id="MobiDB-lite"/>
    </source>
</evidence>
<comment type="subcellular location">
    <subcellularLocation>
        <location evidence="1">Nucleus</location>
    </subcellularLocation>
</comment>
<feature type="non-terminal residue" evidence="4">
    <location>
        <position position="137"/>
    </location>
</feature>
<dbReference type="GO" id="GO:0003677">
    <property type="term" value="F:DNA binding"/>
    <property type="evidence" value="ECO:0007669"/>
    <property type="project" value="InterPro"/>
</dbReference>
<reference evidence="4" key="1">
    <citation type="submission" date="2015-09" db="EMBL/GenBank/DDBJ databases">
        <title>De novo assembly of Pectinophora gossypiella (Pink Bollworm) gut transcriptome.</title>
        <authorList>
            <person name="Tassone E.E."/>
        </authorList>
    </citation>
    <scope>NUCLEOTIDE SEQUENCE</scope>
</reference>
<dbReference type="Pfam" id="PF02944">
    <property type="entry name" value="BESS"/>
    <property type="match status" value="1"/>
</dbReference>
<dbReference type="EMBL" id="GDQN01004405">
    <property type="protein sequence ID" value="JAT86649.1"/>
    <property type="molecule type" value="Transcribed_RNA"/>
</dbReference>
<dbReference type="InterPro" id="IPR004210">
    <property type="entry name" value="BESS_motif"/>
</dbReference>
<gene>
    <name evidence="4" type="ORF">g.16</name>
</gene>
<feature type="compositionally biased region" description="Polar residues" evidence="2">
    <location>
        <begin position="124"/>
        <end position="137"/>
    </location>
</feature>
<organism evidence="4">
    <name type="scientific">Pectinophora gossypiella</name>
    <name type="common">Cotton pink bollworm</name>
    <name type="synonym">Depressaria gossypiella</name>
    <dbReference type="NCBI Taxonomy" id="13191"/>
    <lineage>
        <taxon>Eukaryota</taxon>
        <taxon>Metazoa</taxon>
        <taxon>Ecdysozoa</taxon>
        <taxon>Arthropoda</taxon>
        <taxon>Hexapoda</taxon>
        <taxon>Insecta</taxon>
        <taxon>Pterygota</taxon>
        <taxon>Neoptera</taxon>
        <taxon>Endopterygota</taxon>
        <taxon>Lepidoptera</taxon>
        <taxon>Glossata</taxon>
        <taxon>Ditrysia</taxon>
        <taxon>Gelechioidea</taxon>
        <taxon>Gelechiidae</taxon>
        <taxon>Apatetrinae</taxon>
        <taxon>Pectinophora</taxon>
    </lineage>
</organism>
<feature type="non-terminal residue" evidence="4">
    <location>
        <position position="1"/>
    </location>
</feature>
<keyword evidence="1" id="KW-0539">Nucleus</keyword>
<evidence type="ECO:0000256" key="1">
    <source>
        <dbReference type="PROSITE-ProRule" id="PRU00371"/>
    </source>
</evidence>
<dbReference type="PROSITE" id="PS51031">
    <property type="entry name" value="BESS"/>
    <property type="match status" value="1"/>
</dbReference>
<evidence type="ECO:0000313" key="4">
    <source>
        <dbReference type="EMBL" id="JAT86649.1"/>
    </source>
</evidence>
<accession>A0A1E1WI31</accession>
<feature type="domain" description="BESS" evidence="3">
    <location>
        <begin position="30"/>
        <end position="69"/>
    </location>
</feature>